<proteinExistence type="inferred from homology"/>
<dbReference type="EMBL" id="MTYJ01000040">
    <property type="protein sequence ID" value="OQV19395.1"/>
    <property type="molecule type" value="Genomic_DNA"/>
</dbReference>
<comment type="similarity">
    <text evidence="1">Belongs to the menorin family.</text>
</comment>
<name>A0A1W0WW17_HYPEX</name>
<keyword evidence="2" id="KW-1133">Transmembrane helix</keyword>
<feature type="chain" id="PRO_5012393370" description="Menorin-like domain-containing protein" evidence="3">
    <location>
        <begin position="27"/>
        <end position="547"/>
    </location>
</feature>
<evidence type="ECO:0000256" key="3">
    <source>
        <dbReference type="SAM" id="SignalP"/>
    </source>
</evidence>
<accession>A0A1W0WW17</accession>
<dbReference type="InterPro" id="IPR019356">
    <property type="entry name" value="Menorin_dom"/>
</dbReference>
<dbReference type="PANTHER" id="PTHR21184:SF6">
    <property type="entry name" value="CONSERVED PLASMA MEMBRANE PROTEIN"/>
    <property type="match status" value="1"/>
</dbReference>
<keyword evidence="3" id="KW-0732">Signal</keyword>
<feature type="transmembrane region" description="Helical" evidence="2">
    <location>
        <begin position="527"/>
        <end position="546"/>
    </location>
</feature>
<evidence type="ECO:0000256" key="1">
    <source>
        <dbReference type="ARBA" id="ARBA00044953"/>
    </source>
</evidence>
<keyword evidence="2" id="KW-0812">Transmembrane</keyword>
<gene>
    <name evidence="5" type="ORF">BV898_06625</name>
</gene>
<evidence type="ECO:0000259" key="4">
    <source>
        <dbReference type="Pfam" id="PF10223"/>
    </source>
</evidence>
<dbReference type="OrthoDB" id="413402at2759"/>
<dbReference type="Proteomes" id="UP000192578">
    <property type="component" value="Unassembled WGS sequence"/>
</dbReference>
<dbReference type="Pfam" id="PF10223">
    <property type="entry name" value="Menorin_N"/>
    <property type="match status" value="1"/>
</dbReference>
<sequence length="547" mass="59359">MIFLASPAACMILITFLTANSHPVIGMDSRSSRQTLDPLIFFNVSEAADITWGHAINSRALLDASLADDAMMMLEADVSLQGVDNVPFMAHSSADASDITLDEWLSRVIDDGRKGIKLDFKTKEVALASVPVLDLYLARIKVPLWLNADIISPGPADSTATAVDPLVFLTNVGAKFPQSTLSIGWTTSCPVGLCGTARYSWEHVFAMMTVIDDHLTTDATSLQPITFPVRAAFLGRSVPQLRWLLDVLAERDASLTAWTNIADVNYTSVNMLLDFRQEFPGRAVYFDLLDFQSTEFKSRKGNHSPKPPASQSDYNLSHMIQPYDPPGSVAGREVFIGSEAVVLRNGQGFRVQSAGYAEATSFEFSSSCYYSRNGQASDGMSVTLRPGCTSGSLRFSIQTSGRLALSQCIPGAGVDCSVPLQWTTVWTRDIGAFTDSFQITVTDDIARNLARFTLLTENKRRIIREQNFPSSPESHVGETPPIVTFDSATRAGFLVVQTVSVTIEYSNNPGSPVTVLPPGSTTVSSSVASLPFGLVMMFVLAFLPLLS</sequence>
<evidence type="ECO:0000256" key="2">
    <source>
        <dbReference type="SAM" id="Phobius"/>
    </source>
</evidence>
<reference evidence="6" key="1">
    <citation type="submission" date="2017-01" db="EMBL/GenBank/DDBJ databases">
        <title>Comparative genomics of anhydrobiosis in the tardigrade Hypsibius dujardini.</title>
        <authorList>
            <person name="Yoshida Y."/>
            <person name="Koutsovoulos G."/>
            <person name="Laetsch D."/>
            <person name="Stevens L."/>
            <person name="Kumar S."/>
            <person name="Horikawa D."/>
            <person name="Ishino K."/>
            <person name="Komine S."/>
            <person name="Tomita M."/>
            <person name="Blaxter M."/>
            <person name="Arakawa K."/>
        </authorList>
    </citation>
    <scope>NUCLEOTIDE SEQUENCE [LARGE SCALE GENOMIC DNA]</scope>
    <source>
        <strain evidence="6">Z151</strain>
    </source>
</reference>
<dbReference type="PANTHER" id="PTHR21184">
    <property type="entry name" value="MENORIN (DENDRITIC BRANCHING PROTEIN)"/>
    <property type="match status" value="1"/>
</dbReference>
<keyword evidence="6" id="KW-1185">Reference proteome</keyword>
<keyword evidence="2" id="KW-0472">Membrane</keyword>
<dbReference type="AlphaFoldDB" id="A0A1W0WW17"/>
<feature type="signal peptide" evidence="3">
    <location>
        <begin position="1"/>
        <end position="26"/>
    </location>
</feature>
<protein>
    <recommendedName>
        <fullName evidence="4">Menorin-like domain-containing protein</fullName>
    </recommendedName>
</protein>
<dbReference type="GO" id="GO:0005615">
    <property type="term" value="C:extracellular space"/>
    <property type="evidence" value="ECO:0007669"/>
    <property type="project" value="TreeGrafter"/>
</dbReference>
<organism evidence="5 6">
    <name type="scientific">Hypsibius exemplaris</name>
    <name type="common">Freshwater tardigrade</name>
    <dbReference type="NCBI Taxonomy" id="2072580"/>
    <lineage>
        <taxon>Eukaryota</taxon>
        <taxon>Metazoa</taxon>
        <taxon>Ecdysozoa</taxon>
        <taxon>Tardigrada</taxon>
        <taxon>Eutardigrada</taxon>
        <taxon>Parachela</taxon>
        <taxon>Hypsibioidea</taxon>
        <taxon>Hypsibiidae</taxon>
        <taxon>Hypsibius</taxon>
    </lineage>
</organism>
<comment type="caution">
    <text evidence="5">The sequence shown here is derived from an EMBL/GenBank/DDBJ whole genome shotgun (WGS) entry which is preliminary data.</text>
</comment>
<evidence type="ECO:0000313" key="6">
    <source>
        <dbReference type="Proteomes" id="UP000192578"/>
    </source>
</evidence>
<feature type="domain" description="Menorin-like" evidence="4">
    <location>
        <begin position="47"/>
        <end position="290"/>
    </location>
</feature>
<evidence type="ECO:0000313" key="5">
    <source>
        <dbReference type="EMBL" id="OQV19395.1"/>
    </source>
</evidence>